<dbReference type="GO" id="GO:0005886">
    <property type="term" value="C:plasma membrane"/>
    <property type="evidence" value="ECO:0007669"/>
    <property type="project" value="TreeGrafter"/>
</dbReference>
<dbReference type="Pfam" id="PF25944">
    <property type="entry name" value="Beta-barrel_RND"/>
    <property type="match status" value="1"/>
</dbReference>
<evidence type="ECO:0000259" key="7">
    <source>
        <dbReference type="Pfam" id="PF25967"/>
    </source>
</evidence>
<feature type="domain" description="Multidrug resistance protein MdtA-like alpha-helical hairpin" evidence="4">
    <location>
        <begin position="104"/>
        <end position="174"/>
    </location>
</feature>
<dbReference type="PANTHER" id="PTHR30158:SF23">
    <property type="entry name" value="MULTIDRUG RESISTANCE PROTEIN MEXA"/>
    <property type="match status" value="1"/>
</dbReference>
<dbReference type="RefSeq" id="WP_051759705.1">
    <property type="nucleotide sequence ID" value="NZ_JNFF01000031.1"/>
</dbReference>
<keyword evidence="3" id="KW-0175">Coiled coil</keyword>
<feature type="domain" description="Multidrug resistance protein MdtA-like beta-barrel" evidence="6">
    <location>
        <begin position="212"/>
        <end position="298"/>
    </location>
</feature>
<dbReference type="SUPFAM" id="SSF111369">
    <property type="entry name" value="HlyD-like secretion proteins"/>
    <property type="match status" value="1"/>
</dbReference>
<evidence type="ECO:0000259" key="6">
    <source>
        <dbReference type="Pfam" id="PF25944"/>
    </source>
</evidence>
<dbReference type="Gene3D" id="2.40.50.100">
    <property type="match status" value="1"/>
</dbReference>
<dbReference type="Gene3D" id="2.40.30.170">
    <property type="match status" value="1"/>
</dbReference>
<accession>A0A081PJ51</accession>
<evidence type="ECO:0000313" key="9">
    <source>
        <dbReference type="Proteomes" id="UP000028007"/>
    </source>
</evidence>
<proteinExistence type="inferred from homology"/>
<gene>
    <name evidence="8" type="ORF">N180_19055</name>
</gene>
<dbReference type="InterPro" id="IPR058627">
    <property type="entry name" value="MdtA-like_C"/>
</dbReference>
<keyword evidence="9" id="KW-1185">Reference proteome</keyword>
<dbReference type="Pfam" id="PF25967">
    <property type="entry name" value="RND-MFP_C"/>
    <property type="match status" value="1"/>
</dbReference>
<dbReference type="Proteomes" id="UP000028007">
    <property type="component" value="Unassembled WGS sequence"/>
</dbReference>
<dbReference type="GO" id="GO:0030313">
    <property type="term" value="C:cell envelope"/>
    <property type="evidence" value="ECO:0007669"/>
    <property type="project" value="UniProtKB-SubCell"/>
</dbReference>
<comment type="caution">
    <text evidence="8">The sequence shown here is derived from an EMBL/GenBank/DDBJ whole genome shotgun (WGS) entry which is preliminary data.</text>
</comment>
<protein>
    <submittedName>
        <fullName evidence="8">RND transporter</fullName>
    </submittedName>
</protein>
<sequence>MLFKFNFQNVLLISLLFFQISLNWGCRSHDKPAEESVKKLAAVTLQESQVTVSSAYPARIEGKVNVDIRAQAEGYLEKIFIEEGAFVKAGQPLFKINDLPLKEQLNTAKANLSAAQAAVKNAKLEVEKFTTLSTNKITSGFQLKTANAALESAEANVAQQTALVEAAKINLGFTTVKAPVSGFIGRIPKRTGNLISRTDTEPLTTLTDISQIYAYFSMTELDFLQFNNQQSGNKTLPQLIADLPQVSLILADGTPYEKKGRIQMIDGQFDTAIGAISIRAAFDNPKYILRSGNTGRIVLPETISNAILLPVRATMDMQDKIFAFRLKKDQTVERVSIITNGKSGDNYIVKGGIKAGDVVIIHDVATIQEGEKIHPEMTTVKK</sequence>
<dbReference type="NCBIfam" id="TIGR01730">
    <property type="entry name" value="RND_mfp"/>
    <property type="match status" value="1"/>
</dbReference>
<dbReference type="PANTHER" id="PTHR30158">
    <property type="entry name" value="ACRA/E-RELATED COMPONENT OF DRUG EFFLUX TRANSPORTER"/>
    <property type="match status" value="1"/>
</dbReference>
<evidence type="ECO:0000256" key="2">
    <source>
        <dbReference type="ARBA" id="ARBA00009477"/>
    </source>
</evidence>
<dbReference type="InterPro" id="IPR058625">
    <property type="entry name" value="MdtA-like_BSH"/>
</dbReference>
<dbReference type="OrthoDB" id="9801814at2"/>
<comment type="subcellular location">
    <subcellularLocation>
        <location evidence="1">Cell envelope</location>
    </subcellularLocation>
</comment>
<evidence type="ECO:0000256" key="1">
    <source>
        <dbReference type="ARBA" id="ARBA00004196"/>
    </source>
</evidence>
<dbReference type="Gene3D" id="2.40.420.20">
    <property type="match status" value="1"/>
</dbReference>
<dbReference type="InterPro" id="IPR058626">
    <property type="entry name" value="MdtA-like_b-barrel"/>
</dbReference>
<dbReference type="InterPro" id="IPR058624">
    <property type="entry name" value="MdtA-like_HH"/>
</dbReference>
<organism evidence="8 9">
    <name type="scientific">Pedobacter antarcticus 4BY</name>
    <dbReference type="NCBI Taxonomy" id="1358423"/>
    <lineage>
        <taxon>Bacteria</taxon>
        <taxon>Pseudomonadati</taxon>
        <taxon>Bacteroidota</taxon>
        <taxon>Sphingobacteriia</taxon>
        <taxon>Sphingobacteriales</taxon>
        <taxon>Sphingobacteriaceae</taxon>
        <taxon>Pedobacter</taxon>
    </lineage>
</organism>
<dbReference type="GO" id="GO:0046677">
    <property type="term" value="P:response to antibiotic"/>
    <property type="evidence" value="ECO:0007669"/>
    <property type="project" value="TreeGrafter"/>
</dbReference>
<dbReference type="Pfam" id="PF25917">
    <property type="entry name" value="BSH_RND"/>
    <property type="match status" value="1"/>
</dbReference>
<dbReference type="EMBL" id="JNFF01000031">
    <property type="protein sequence ID" value="KEQ30724.1"/>
    <property type="molecule type" value="Genomic_DNA"/>
</dbReference>
<dbReference type="InterPro" id="IPR006143">
    <property type="entry name" value="RND_pump_MFP"/>
</dbReference>
<evidence type="ECO:0000313" key="8">
    <source>
        <dbReference type="EMBL" id="KEQ30724.1"/>
    </source>
</evidence>
<dbReference type="Gene3D" id="1.10.287.470">
    <property type="entry name" value="Helix hairpin bin"/>
    <property type="match status" value="1"/>
</dbReference>
<reference evidence="8 9" key="1">
    <citation type="journal article" date="1992" name="Int. J. Syst. Bacteriol.">
        <title>Sphingobacterium antarcticus sp. nov. a Psychrotrophic Bacterium from the Soils of Schirmacher Oasis, Antarctica.</title>
        <authorList>
            <person name="Shivaji S."/>
            <person name="Ray M.K."/>
            <person name="Rao N.S."/>
            <person name="Saiserr L."/>
            <person name="Jagannadham M.V."/>
            <person name="Kumar G.S."/>
            <person name="Reddy G."/>
            <person name="Bhargava P.M."/>
        </authorList>
    </citation>
    <scope>NUCLEOTIDE SEQUENCE [LARGE SCALE GENOMIC DNA]</scope>
    <source>
        <strain evidence="8 9">4BY</strain>
    </source>
</reference>
<dbReference type="Pfam" id="PF25876">
    <property type="entry name" value="HH_MFP_RND"/>
    <property type="match status" value="1"/>
</dbReference>
<name>A0A081PJ51_9SPHI</name>
<evidence type="ECO:0000259" key="4">
    <source>
        <dbReference type="Pfam" id="PF25876"/>
    </source>
</evidence>
<comment type="similarity">
    <text evidence="2">Belongs to the membrane fusion protein (MFP) (TC 8.A.1) family.</text>
</comment>
<evidence type="ECO:0000256" key="3">
    <source>
        <dbReference type="SAM" id="Coils"/>
    </source>
</evidence>
<dbReference type="eggNOG" id="COG0845">
    <property type="taxonomic scope" value="Bacteria"/>
</dbReference>
<feature type="domain" description="Multidrug resistance protein MdtA-like barrel-sandwich hybrid" evidence="5">
    <location>
        <begin position="66"/>
        <end position="205"/>
    </location>
</feature>
<feature type="coiled-coil region" evidence="3">
    <location>
        <begin position="105"/>
        <end position="170"/>
    </location>
</feature>
<feature type="domain" description="Multidrug resistance protein MdtA-like C-terminal permuted SH3" evidence="7">
    <location>
        <begin position="305"/>
        <end position="363"/>
    </location>
</feature>
<dbReference type="AlphaFoldDB" id="A0A081PJ51"/>
<evidence type="ECO:0000259" key="5">
    <source>
        <dbReference type="Pfam" id="PF25917"/>
    </source>
</evidence>
<dbReference type="GO" id="GO:0022857">
    <property type="term" value="F:transmembrane transporter activity"/>
    <property type="evidence" value="ECO:0007669"/>
    <property type="project" value="InterPro"/>
</dbReference>